<reference evidence="2 3" key="1">
    <citation type="submission" date="2021-05" db="EMBL/GenBank/DDBJ databases">
        <title>A novel Methanospirillum isolate from a pyrite-forming mixed culture.</title>
        <authorList>
            <person name="Bunk B."/>
            <person name="Sproer C."/>
            <person name="Spring S."/>
            <person name="Pester M."/>
        </authorList>
    </citation>
    <scope>NUCLEOTIDE SEQUENCE [LARGE SCALE GENOMIC DNA]</scope>
    <source>
        <strain evidence="2 3">J.3.6.1-F.2.7.3</strain>
    </source>
</reference>
<feature type="coiled-coil region" evidence="1">
    <location>
        <begin position="419"/>
        <end position="498"/>
    </location>
</feature>
<dbReference type="SUPFAM" id="SSF90257">
    <property type="entry name" value="Myosin rod fragments"/>
    <property type="match status" value="1"/>
</dbReference>
<dbReference type="InterPro" id="IPR007408">
    <property type="entry name" value="DUF460"/>
</dbReference>
<dbReference type="PANTHER" id="PTHR40707:SF1">
    <property type="entry name" value="DUF460 DOMAIN-CONTAINING PROTEIN"/>
    <property type="match status" value="1"/>
</dbReference>
<dbReference type="GeneID" id="65096238"/>
<accession>A0A8E7AXP6</accession>
<evidence type="ECO:0000313" key="2">
    <source>
        <dbReference type="EMBL" id="QVV89617.1"/>
    </source>
</evidence>
<dbReference type="KEGG" id="mrtj:KHC33_03600"/>
<evidence type="ECO:0000256" key="1">
    <source>
        <dbReference type="SAM" id="Coils"/>
    </source>
</evidence>
<keyword evidence="3" id="KW-1185">Reference proteome</keyword>
<evidence type="ECO:0000313" key="3">
    <source>
        <dbReference type="Proteomes" id="UP000680656"/>
    </source>
</evidence>
<dbReference type="PANTHER" id="PTHR40707">
    <property type="entry name" value="POSSIBLE NUCLEASE OF RNASE H FOLD, RUVC/YQGF FAMILY"/>
    <property type="match status" value="1"/>
</dbReference>
<dbReference type="AlphaFoldDB" id="A0A8E7AXP6"/>
<dbReference type="RefSeq" id="WP_214420409.1">
    <property type="nucleotide sequence ID" value="NZ_CP075546.1"/>
</dbReference>
<proteinExistence type="predicted"/>
<name>A0A8E7AXP6_9EURY</name>
<organism evidence="2 3">
    <name type="scientific">Methanospirillum purgamenti</name>
    <dbReference type="NCBI Taxonomy" id="2834276"/>
    <lineage>
        <taxon>Archaea</taxon>
        <taxon>Methanobacteriati</taxon>
        <taxon>Methanobacteriota</taxon>
        <taxon>Stenosarchaea group</taxon>
        <taxon>Methanomicrobia</taxon>
        <taxon>Methanomicrobiales</taxon>
        <taxon>Methanospirillaceae</taxon>
        <taxon>Methanospirillum</taxon>
    </lineage>
</organism>
<dbReference type="EMBL" id="CP075546">
    <property type="protein sequence ID" value="QVV89617.1"/>
    <property type="molecule type" value="Genomic_DNA"/>
</dbReference>
<dbReference type="Proteomes" id="UP000680656">
    <property type="component" value="Chromosome"/>
</dbReference>
<sequence length="646" mass="73796">MLIFGIDLITGSVRSRTVQPKYALVIHDEGEIVKELAVSLHRLVQLIHRYQPDILAVDSVQEIAPHTQDLYRFLELLPSKTRLIVVTGGDRQIGLIQVAARYNITFDRFDPYAEARAAAQVAFHGAGVEVVAFEKETEITITRNRSPGKGGWSQNRYARKIHGNVLRYAREVEHELQSRGLSYWKKEYKAFGGVSRVTFHVREERDQIPVSSSRGGDVQIRLSGKRLDRIQYRPVSARPKYLIVGIDPGTTIGIAVIDLNGELIKVQSSRQMTMADVIELIWSLGKPIIVASDVVPMPFTVEKIRRAFQAVPFTPRQDIPVETKYELAGKFGYGNDHERDALTAALEAFRFWKHKFSGILKRVPQSVDLDEVKAGIIKGQSLEKILSDRKEPPAKPEEKKPEISLDTSDERVRILDGKVKDLRILVSDLQKEIMDLKKQNQKLSRQLTGMKAERQKNLNAEPEVIKREQIIANLKHRLRQEERNNKKLQRRLKRMKETTDEVRPEGTRVIKVLPDLSRDSVRILTERVGIQPGDILYIRTLAKWGKGIVHEITKAGIEAVILNEKAAETLSRELRDVFLQESLPLLLSTDLQIQIKGDLGTCDEEKFADALDGWSDEHEKFLKEKSEEMLEDLMKEYLAERERKVR</sequence>
<gene>
    <name evidence="2" type="ORF">KHC33_03600</name>
</gene>
<keyword evidence="1" id="KW-0175">Coiled coil</keyword>
<dbReference type="Pfam" id="PF04312">
    <property type="entry name" value="DUF460"/>
    <property type="match status" value="1"/>
</dbReference>
<protein>
    <submittedName>
        <fullName evidence="2">DUF460 domain-containing protein</fullName>
    </submittedName>
</protein>